<organism evidence="6">
    <name type="scientific">mine drainage metagenome</name>
    <dbReference type="NCBI Taxonomy" id="410659"/>
    <lineage>
        <taxon>unclassified sequences</taxon>
        <taxon>metagenomes</taxon>
        <taxon>ecological metagenomes</taxon>
    </lineage>
</organism>
<keyword evidence="1 6" id="KW-0413">Isomerase</keyword>
<protein>
    <recommendedName>
        <fullName evidence="3">UDP-N-acetylglucosamine 2-epimerase (non-hydrolyzing)</fullName>
        <ecNumber evidence="3">5.1.3.14</ecNumber>
    </recommendedName>
</protein>
<dbReference type="PANTHER" id="PTHR43174:SF2">
    <property type="entry name" value="UDP-N-ACETYLGLUCOSAMINE 2-EPIMERASE"/>
    <property type="match status" value="1"/>
</dbReference>
<name>A0A1J5P4R3_9ZZZZ</name>
<reference evidence="6" key="1">
    <citation type="submission" date="2016-10" db="EMBL/GenBank/DDBJ databases">
        <title>Sequence of Gallionella enrichment culture.</title>
        <authorList>
            <person name="Poehlein A."/>
            <person name="Muehling M."/>
            <person name="Daniel R."/>
        </authorList>
    </citation>
    <scope>NUCLEOTIDE SEQUENCE</scope>
</reference>
<dbReference type="GO" id="GO:0008761">
    <property type="term" value="F:UDP-N-acetylglucosamine 2-epimerase activity"/>
    <property type="evidence" value="ECO:0007669"/>
    <property type="project" value="UniProtKB-EC"/>
</dbReference>
<proteinExistence type="inferred from homology"/>
<dbReference type="Gene3D" id="3.40.50.2000">
    <property type="entry name" value="Glycogen Phosphorylase B"/>
    <property type="match status" value="1"/>
</dbReference>
<dbReference type="InterPro" id="IPR029767">
    <property type="entry name" value="WecB-like"/>
</dbReference>
<comment type="similarity">
    <text evidence="2">Belongs to the UDP-N-acetylglucosamine 2-epimerase family.</text>
</comment>
<dbReference type="EC" id="5.1.3.14" evidence="3"/>
<feature type="region of interest" description="Disordered" evidence="4">
    <location>
        <begin position="100"/>
        <end position="131"/>
    </location>
</feature>
<dbReference type="EMBL" id="MLJW01007108">
    <property type="protein sequence ID" value="OIQ65720.1"/>
    <property type="molecule type" value="Genomic_DNA"/>
</dbReference>
<dbReference type="Pfam" id="PF02350">
    <property type="entry name" value="Epimerase_2"/>
    <property type="match status" value="1"/>
</dbReference>
<dbReference type="AlphaFoldDB" id="A0A1J5P4R3"/>
<dbReference type="InterPro" id="IPR003331">
    <property type="entry name" value="UDP_GlcNAc_Epimerase_2_dom"/>
</dbReference>
<sequence>MLVTRDETERTDGVAAGTLELVGTKSGRIVAAARALLDSSDAYAARVARVNPYGDGHAAERIVQALGHIIFGTPAPAPFGSGILRDAVLRRFGDVPGLLPEGPAAADRVTGLSVPTQPERTSSTAPSDSPA</sequence>
<dbReference type="PANTHER" id="PTHR43174">
    <property type="entry name" value="UDP-N-ACETYLGLUCOSAMINE 2-EPIMERASE"/>
    <property type="match status" value="1"/>
</dbReference>
<gene>
    <name evidence="6" type="primary">wecB_4</name>
    <name evidence="6" type="ORF">GALL_527190</name>
</gene>
<feature type="compositionally biased region" description="Polar residues" evidence="4">
    <location>
        <begin position="113"/>
        <end position="131"/>
    </location>
</feature>
<evidence type="ECO:0000256" key="1">
    <source>
        <dbReference type="ARBA" id="ARBA00023235"/>
    </source>
</evidence>
<feature type="domain" description="UDP-N-acetylglucosamine 2-epimerase" evidence="5">
    <location>
        <begin position="2"/>
        <end position="66"/>
    </location>
</feature>
<evidence type="ECO:0000259" key="5">
    <source>
        <dbReference type="Pfam" id="PF02350"/>
    </source>
</evidence>
<evidence type="ECO:0000256" key="3">
    <source>
        <dbReference type="ARBA" id="ARBA00038858"/>
    </source>
</evidence>
<comment type="caution">
    <text evidence="6">The sequence shown here is derived from an EMBL/GenBank/DDBJ whole genome shotgun (WGS) entry which is preliminary data.</text>
</comment>
<evidence type="ECO:0000313" key="6">
    <source>
        <dbReference type="EMBL" id="OIQ65720.1"/>
    </source>
</evidence>
<dbReference type="SUPFAM" id="SSF53756">
    <property type="entry name" value="UDP-Glycosyltransferase/glycogen phosphorylase"/>
    <property type="match status" value="1"/>
</dbReference>
<evidence type="ECO:0000256" key="2">
    <source>
        <dbReference type="ARBA" id="ARBA00038209"/>
    </source>
</evidence>
<evidence type="ECO:0000256" key="4">
    <source>
        <dbReference type="SAM" id="MobiDB-lite"/>
    </source>
</evidence>
<accession>A0A1J5P4R3</accession>